<dbReference type="InterPro" id="IPR018060">
    <property type="entry name" value="HTH_AraC"/>
</dbReference>
<gene>
    <name evidence="6" type="ORF">DFR50_14532</name>
</gene>
<dbReference type="SUPFAM" id="SSF46689">
    <property type="entry name" value="Homeodomain-like"/>
    <property type="match status" value="1"/>
</dbReference>
<dbReference type="SMART" id="SM00342">
    <property type="entry name" value="HTH_ARAC"/>
    <property type="match status" value="1"/>
</dbReference>
<feature type="region of interest" description="Disordered" evidence="4">
    <location>
        <begin position="1"/>
        <end position="44"/>
    </location>
</feature>
<feature type="compositionally biased region" description="Basic and acidic residues" evidence="4">
    <location>
        <begin position="1"/>
        <end position="12"/>
    </location>
</feature>
<keyword evidence="2" id="KW-0238">DNA-binding</keyword>
<accession>A0A366EP66</accession>
<dbReference type="Pfam" id="PF12833">
    <property type="entry name" value="HTH_18"/>
    <property type="match status" value="1"/>
</dbReference>
<keyword evidence="1" id="KW-0805">Transcription regulation</keyword>
<dbReference type="InterPro" id="IPR032687">
    <property type="entry name" value="AraC-type_N"/>
</dbReference>
<dbReference type="InterPro" id="IPR009057">
    <property type="entry name" value="Homeodomain-like_sf"/>
</dbReference>
<dbReference type="PROSITE" id="PS01124">
    <property type="entry name" value="HTH_ARAC_FAMILY_2"/>
    <property type="match status" value="1"/>
</dbReference>
<dbReference type="Pfam" id="PF12625">
    <property type="entry name" value="Arabinose_bd"/>
    <property type="match status" value="1"/>
</dbReference>
<dbReference type="PANTHER" id="PTHR47894:SF4">
    <property type="entry name" value="HTH-TYPE TRANSCRIPTIONAL REGULATOR GADX"/>
    <property type="match status" value="1"/>
</dbReference>
<dbReference type="PANTHER" id="PTHR47894">
    <property type="entry name" value="HTH-TYPE TRANSCRIPTIONAL REGULATOR GADX"/>
    <property type="match status" value="1"/>
</dbReference>
<evidence type="ECO:0000313" key="7">
    <source>
        <dbReference type="Proteomes" id="UP000253529"/>
    </source>
</evidence>
<dbReference type="EMBL" id="QNRK01000045">
    <property type="protein sequence ID" value="RBP03279.1"/>
    <property type="molecule type" value="Genomic_DNA"/>
</dbReference>
<dbReference type="GO" id="GO:0005829">
    <property type="term" value="C:cytosol"/>
    <property type="evidence" value="ECO:0007669"/>
    <property type="project" value="TreeGrafter"/>
</dbReference>
<dbReference type="InterPro" id="IPR020449">
    <property type="entry name" value="Tscrpt_reg_AraC-type_HTH"/>
</dbReference>
<keyword evidence="3" id="KW-0804">Transcription</keyword>
<dbReference type="OrthoDB" id="9805730at2"/>
<evidence type="ECO:0000313" key="6">
    <source>
        <dbReference type="EMBL" id="RBP03279.1"/>
    </source>
</evidence>
<dbReference type="AlphaFoldDB" id="A0A366EP66"/>
<dbReference type="GO" id="GO:0000976">
    <property type="term" value="F:transcription cis-regulatory region binding"/>
    <property type="evidence" value="ECO:0007669"/>
    <property type="project" value="TreeGrafter"/>
</dbReference>
<feature type="domain" description="HTH araC/xylS-type" evidence="5">
    <location>
        <begin position="283"/>
        <end position="381"/>
    </location>
</feature>
<comment type="caution">
    <text evidence="6">The sequence shown here is derived from an EMBL/GenBank/DDBJ whole genome shotgun (WGS) entry which is preliminary data.</text>
</comment>
<keyword evidence="7" id="KW-1185">Reference proteome</keyword>
<evidence type="ECO:0000259" key="5">
    <source>
        <dbReference type="PROSITE" id="PS01124"/>
    </source>
</evidence>
<protein>
    <submittedName>
        <fullName evidence="6">AraC family transcriptional regulator</fullName>
    </submittedName>
</protein>
<evidence type="ECO:0000256" key="2">
    <source>
        <dbReference type="ARBA" id="ARBA00023125"/>
    </source>
</evidence>
<proteinExistence type="predicted"/>
<evidence type="ECO:0000256" key="4">
    <source>
        <dbReference type="SAM" id="MobiDB-lite"/>
    </source>
</evidence>
<dbReference type="GO" id="GO:0003700">
    <property type="term" value="F:DNA-binding transcription factor activity"/>
    <property type="evidence" value="ECO:0007669"/>
    <property type="project" value="InterPro"/>
</dbReference>
<evidence type="ECO:0000256" key="3">
    <source>
        <dbReference type="ARBA" id="ARBA00023163"/>
    </source>
</evidence>
<dbReference type="PRINTS" id="PR00032">
    <property type="entry name" value="HTHARAC"/>
</dbReference>
<reference evidence="6 7" key="1">
    <citation type="submission" date="2018-06" db="EMBL/GenBank/DDBJ databases">
        <title>Genomic Encyclopedia of Type Strains, Phase IV (KMG-IV): sequencing the most valuable type-strain genomes for metagenomic binning, comparative biology and taxonomic classification.</title>
        <authorList>
            <person name="Goeker M."/>
        </authorList>
    </citation>
    <scope>NUCLEOTIDE SEQUENCE [LARGE SCALE GENOMIC DNA]</scope>
    <source>
        <strain evidence="6 7">DSM 24875</strain>
    </source>
</reference>
<name>A0A366EP66_9HYPH</name>
<dbReference type="RefSeq" id="WP_113892896.1">
    <property type="nucleotide sequence ID" value="NZ_QNRK01000045.1"/>
</dbReference>
<sequence length="399" mass="43928">MSELGARSESRKSGSNGSDAPLVIRQSAEPSPRRAPRSIPNAPWRGHACPTTIGLCARQVVASLKEKRIDPAPLLARAGLESMALDSRGARVSAAAEANLIEFAAEAAADPTFGLNLGASESSDQAGLVSLVLSTTSCVRETIRLLPRYGRIVDESARFSVAFPSSQNAVIELRYSGQLRRNLKHAAEYQVAAFVRALRDFTGHDFSPVRVSFAHMRRDDARAFERFFRCPVEFGCEVDQLVLSKDTLDLPNRRADRYLLQTLQPFADEETAARELPSQSFCEAVDNQVFRTLARGEPTVEIVSQALAVSPRTLSRRLAEEGTTFPELLTNLRRSLALQYIQEPGLSIDQIALLLGYSEVASFSHAFRRWFGHSPSAARRAPAPVRVEQDRPSRVILLN</sequence>
<organism evidence="6 7">
    <name type="scientific">Roseiarcus fermentans</name>
    <dbReference type="NCBI Taxonomy" id="1473586"/>
    <lineage>
        <taxon>Bacteria</taxon>
        <taxon>Pseudomonadati</taxon>
        <taxon>Pseudomonadota</taxon>
        <taxon>Alphaproteobacteria</taxon>
        <taxon>Hyphomicrobiales</taxon>
        <taxon>Roseiarcaceae</taxon>
        <taxon>Roseiarcus</taxon>
    </lineage>
</organism>
<dbReference type="Gene3D" id="1.10.10.60">
    <property type="entry name" value="Homeodomain-like"/>
    <property type="match status" value="1"/>
</dbReference>
<evidence type="ECO:0000256" key="1">
    <source>
        <dbReference type="ARBA" id="ARBA00023015"/>
    </source>
</evidence>
<dbReference type="Proteomes" id="UP000253529">
    <property type="component" value="Unassembled WGS sequence"/>
</dbReference>